<name>A0ABX0QCB4_9BACT</name>
<dbReference type="RefSeq" id="WP_085410628.1">
    <property type="nucleotide sequence ID" value="NZ_WAEL01000001.1"/>
</dbReference>
<evidence type="ECO:0000313" key="3">
    <source>
        <dbReference type="Proteomes" id="UP000606008"/>
    </source>
</evidence>
<dbReference type="Gene3D" id="3.40.50.1110">
    <property type="entry name" value="SGNH hydrolase"/>
    <property type="match status" value="1"/>
</dbReference>
<proteinExistence type="predicted"/>
<dbReference type="InterPro" id="IPR013830">
    <property type="entry name" value="SGNH_hydro"/>
</dbReference>
<dbReference type="Pfam" id="PF13472">
    <property type="entry name" value="Lipase_GDSL_2"/>
    <property type="match status" value="1"/>
</dbReference>
<dbReference type="Proteomes" id="UP000606008">
    <property type="component" value="Unassembled WGS sequence"/>
</dbReference>
<feature type="domain" description="SGNH hydrolase-type esterase" evidence="1">
    <location>
        <begin position="34"/>
        <end position="183"/>
    </location>
</feature>
<keyword evidence="3" id="KW-1185">Reference proteome</keyword>
<evidence type="ECO:0000259" key="1">
    <source>
        <dbReference type="Pfam" id="PF13472"/>
    </source>
</evidence>
<reference evidence="3" key="2">
    <citation type="submission" date="2023-07" db="EMBL/GenBank/DDBJ databases">
        <authorList>
            <person name="Jung D.-H."/>
        </authorList>
    </citation>
    <scope>NUCLEOTIDE SEQUENCE [LARGE SCALE GENOMIC DNA]</scope>
    <source>
        <strain evidence="3">JA-25</strain>
    </source>
</reference>
<dbReference type="EMBL" id="WAEL01000001">
    <property type="protein sequence ID" value="NID08552.1"/>
    <property type="molecule type" value="Genomic_DNA"/>
</dbReference>
<dbReference type="SUPFAM" id="SSF52266">
    <property type="entry name" value="SGNH hydrolase"/>
    <property type="match status" value="1"/>
</dbReference>
<comment type="caution">
    <text evidence="2">The sequence shown here is derived from an EMBL/GenBank/DDBJ whole genome shotgun (WGS) entry which is preliminary data.</text>
</comment>
<sequence>MVLFEEEVRELERKISAHPTGGTVFYGSSSIRLWATLEADFPEAQPINIGFGGATLAACAWHFERLVVPVQPHALILYAGDNDLAEGRQPEEVCLFFYALAEKIIHHFPNVPVTFLSIKPSPARWILVDQIRTANALIAEKINELPNFQFVDATPVMLTGDGQPERELYVEDGLHLSPSGYARWREQLILHANAFKSPAAVLV</sequence>
<organism evidence="2 3">
    <name type="scientific">Fibrivirga algicola</name>
    <dbReference type="NCBI Taxonomy" id="2950420"/>
    <lineage>
        <taxon>Bacteria</taxon>
        <taxon>Pseudomonadati</taxon>
        <taxon>Bacteroidota</taxon>
        <taxon>Cytophagia</taxon>
        <taxon>Cytophagales</taxon>
        <taxon>Spirosomataceae</taxon>
        <taxon>Fibrivirga</taxon>
    </lineage>
</organism>
<gene>
    <name evidence="2" type="ORF">F7231_00075</name>
</gene>
<protein>
    <submittedName>
        <fullName evidence="2">GDSL family lipase</fullName>
    </submittedName>
</protein>
<evidence type="ECO:0000313" key="2">
    <source>
        <dbReference type="EMBL" id="NID08552.1"/>
    </source>
</evidence>
<dbReference type="InterPro" id="IPR036514">
    <property type="entry name" value="SGNH_hydro_sf"/>
</dbReference>
<accession>A0ABX0QCB4</accession>
<reference evidence="3" key="1">
    <citation type="submission" date="2019-09" db="EMBL/GenBank/DDBJ databases">
        <authorList>
            <person name="Jung D.-H."/>
        </authorList>
    </citation>
    <scope>NUCLEOTIDE SEQUENCE [LARGE SCALE GENOMIC DNA]</scope>
    <source>
        <strain evidence="3">JA-25</strain>
    </source>
</reference>